<evidence type="ECO:0000256" key="1">
    <source>
        <dbReference type="SAM" id="Phobius"/>
    </source>
</evidence>
<organism evidence="2 3">
    <name type="scientific">Desmospora profundinema</name>
    <dbReference type="NCBI Taxonomy" id="1571184"/>
    <lineage>
        <taxon>Bacteria</taxon>
        <taxon>Bacillati</taxon>
        <taxon>Bacillota</taxon>
        <taxon>Bacilli</taxon>
        <taxon>Bacillales</taxon>
        <taxon>Thermoactinomycetaceae</taxon>
        <taxon>Desmospora</taxon>
    </lineage>
</organism>
<evidence type="ECO:0000313" key="2">
    <source>
        <dbReference type="EMBL" id="MDR6227316.1"/>
    </source>
</evidence>
<comment type="caution">
    <text evidence="2">The sequence shown here is derived from an EMBL/GenBank/DDBJ whole genome shotgun (WGS) entry which is preliminary data.</text>
</comment>
<feature type="transmembrane region" description="Helical" evidence="1">
    <location>
        <begin position="162"/>
        <end position="184"/>
    </location>
</feature>
<keyword evidence="1" id="KW-1133">Transmembrane helix</keyword>
<dbReference type="EMBL" id="JAVDQG010000009">
    <property type="protein sequence ID" value="MDR6227316.1"/>
    <property type="molecule type" value="Genomic_DNA"/>
</dbReference>
<feature type="transmembrane region" description="Helical" evidence="1">
    <location>
        <begin position="129"/>
        <end position="150"/>
    </location>
</feature>
<feature type="transmembrane region" description="Helical" evidence="1">
    <location>
        <begin position="59"/>
        <end position="79"/>
    </location>
</feature>
<reference evidence="2 3" key="1">
    <citation type="submission" date="2023-07" db="EMBL/GenBank/DDBJ databases">
        <title>Genomic Encyclopedia of Type Strains, Phase IV (KMG-IV): sequencing the most valuable type-strain genomes for metagenomic binning, comparative biology and taxonomic classification.</title>
        <authorList>
            <person name="Goeker M."/>
        </authorList>
    </citation>
    <scope>NUCLEOTIDE SEQUENCE [LARGE SCALE GENOMIC DNA]</scope>
    <source>
        <strain evidence="2 3">DSM 45903</strain>
    </source>
</reference>
<feature type="transmembrane region" description="Helical" evidence="1">
    <location>
        <begin position="229"/>
        <end position="251"/>
    </location>
</feature>
<keyword evidence="1" id="KW-0812">Transmembrane</keyword>
<gene>
    <name evidence="2" type="ORF">JOE21_003331</name>
</gene>
<accession>A0ABU1IRJ9</accession>
<keyword evidence="1" id="KW-0472">Membrane</keyword>
<dbReference type="Proteomes" id="UP001185012">
    <property type="component" value="Unassembled WGS sequence"/>
</dbReference>
<keyword evidence="3" id="KW-1185">Reference proteome</keyword>
<sequence length="306" mass="32956">MSANTDSQLAKRTDMKLFSGEKLLVIVSLIGFALAAGIAVYISIYGAIILPEGNAESAFSFNAAMGMFILSIAAILPVSGLSPGKRASVRWFFIVAALYSYAVETIQHLRGINPRFSQVGTVVDQIAGGLFGVIALLIVIATALFAIPFFRKRQPGERPLLVLGIRYAFVSTMIAHAAGIWMIVLQSRYTGEAGNLIVLHGLGFHALQALPVLGWLLERSRTDEKRTRQLIHTGGIAWTLAIILIGLQTALARSVFELAMLPFLAGALLLVWLVTVVIAAVGLLKIRKGSMVQTNTVSGEENRDLV</sequence>
<dbReference type="RefSeq" id="WP_309868302.1">
    <property type="nucleotide sequence ID" value="NZ_JAVDQG010000009.1"/>
</dbReference>
<protein>
    <submittedName>
        <fullName evidence="2">Uncharacterized protein</fullName>
    </submittedName>
</protein>
<name>A0ABU1IRJ9_9BACL</name>
<proteinExistence type="predicted"/>
<feature type="transmembrane region" description="Helical" evidence="1">
    <location>
        <begin position="23"/>
        <end position="47"/>
    </location>
</feature>
<feature type="transmembrane region" description="Helical" evidence="1">
    <location>
        <begin position="91"/>
        <end position="109"/>
    </location>
</feature>
<feature type="transmembrane region" description="Helical" evidence="1">
    <location>
        <begin position="263"/>
        <end position="284"/>
    </location>
</feature>
<feature type="transmembrane region" description="Helical" evidence="1">
    <location>
        <begin position="196"/>
        <end position="217"/>
    </location>
</feature>
<evidence type="ECO:0000313" key="3">
    <source>
        <dbReference type="Proteomes" id="UP001185012"/>
    </source>
</evidence>